<feature type="region of interest" description="Disordered" evidence="1">
    <location>
        <begin position="106"/>
        <end position="125"/>
    </location>
</feature>
<dbReference type="EMBL" id="CP032509">
    <property type="protein sequence ID" value="AZN71575.1"/>
    <property type="molecule type" value="Genomic_DNA"/>
</dbReference>
<reference evidence="2 3" key="1">
    <citation type="submission" date="2018-09" db="EMBL/GenBank/DDBJ databases">
        <title>Marinorhizobium profundi gen. nov., sp. nov., isolated from a deep-sea sediment sample from the New Britain Trench and proposal of Marinorhizobiaceae fam. nov. in the order Rhizobiales of the class Alphaproteobacteria.</title>
        <authorList>
            <person name="Cao J."/>
        </authorList>
    </citation>
    <scope>NUCLEOTIDE SEQUENCE [LARGE SCALE GENOMIC DNA]</scope>
    <source>
        <strain evidence="2 3">WS11</strain>
    </source>
</reference>
<evidence type="ECO:0000313" key="2">
    <source>
        <dbReference type="EMBL" id="AZN71575.1"/>
    </source>
</evidence>
<dbReference type="Proteomes" id="UP000268192">
    <property type="component" value="Chromosome"/>
</dbReference>
<sequence length="125" mass="13145">MRATDFAAYALLLLALLGYACLPSKPSNGIEIAERLAPVSLSAALSADLTQKYRIPKQEQEYRARSVSFDAIAAETADVPSSALARVVTLVLPEIETAIVRIGPTPAGSEQARVTPAARGPPSIV</sequence>
<gene>
    <name evidence="2" type="ORF">D5400_10085</name>
</gene>
<dbReference type="OrthoDB" id="9845224at2"/>
<evidence type="ECO:0000256" key="1">
    <source>
        <dbReference type="SAM" id="MobiDB-lite"/>
    </source>
</evidence>
<dbReference type="AlphaFoldDB" id="A0A3Q8XQA0"/>
<dbReference type="PROSITE" id="PS51257">
    <property type="entry name" value="PROKAR_LIPOPROTEIN"/>
    <property type="match status" value="1"/>
</dbReference>
<accession>A0A3Q8XQA0</accession>
<dbReference type="KEGG" id="abaw:D5400_10085"/>
<evidence type="ECO:0000313" key="3">
    <source>
        <dbReference type="Proteomes" id="UP000268192"/>
    </source>
</evidence>
<keyword evidence="3" id="KW-1185">Reference proteome</keyword>
<protein>
    <submittedName>
        <fullName evidence="2">Uncharacterized protein</fullName>
    </submittedName>
</protein>
<dbReference type="RefSeq" id="WP_126009885.1">
    <property type="nucleotide sequence ID" value="NZ_CP032509.1"/>
</dbReference>
<organism evidence="2 3">
    <name type="scientific">Georhizobium profundi</name>
    <dbReference type="NCBI Taxonomy" id="2341112"/>
    <lineage>
        <taxon>Bacteria</taxon>
        <taxon>Pseudomonadati</taxon>
        <taxon>Pseudomonadota</taxon>
        <taxon>Alphaproteobacteria</taxon>
        <taxon>Hyphomicrobiales</taxon>
        <taxon>Rhizobiaceae</taxon>
        <taxon>Georhizobium</taxon>
    </lineage>
</organism>
<proteinExistence type="predicted"/>
<name>A0A3Q8XQA0_9HYPH</name>